<keyword evidence="14" id="KW-1185">Reference proteome</keyword>
<comment type="caution">
    <text evidence="13">The sequence shown here is derived from an EMBL/GenBank/DDBJ whole genome shotgun (WGS) entry which is preliminary data.</text>
</comment>
<evidence type="ECO:0000256" key="5">
    <source>
        <dbReference type="ARBA" id="ARBA00022676"/>
    </source>
</evidence>
<keyword evidence="8" id="KW-0256">Endoplasmic reticulum</keyword>
<dbReference type="FunFam" id="3.40.50.2000:FF:000162">
    <property type="entry name" value="Beta-1,4-mannosyltransferase (Alg1), putative"/>
    <property type="match status" value="1"/>
</dbReference>
<dbReference type="InterPro" id="IPR026051">
    <property type="entry name" value="ALG1-like"/>
</dbReference>
<evidence type="ECO:0000256" key="12">
    <source>
        <dbReference type="SAM" id="Phobius"/>
    </source>
</evidence>
<dbReference type="SUPFAM" id="SSF53756">
    <property type="entry name" value="UDP-Glycosyltransferase/glycogen phosphorylase"/>
    <property type="match status" value="1"/>
</dbReference>
<dbReference type="Proteomes" id="UP000193144">
    <property type="component" value="Unassembled WGS sequence"/>
</dbReference>
<evidence type="ECO:0000256" key="2">
    <source>
        <dbReference type="ARBA" id="ARBA00004922"/>
    </source>
</evidence>
<keyword evidence="10 12" id="KW-0472">Membrane</keyword>
<comment type="function">
    <text evidence="11">Participates in the formation of the lipid-linked precursor oligosaccharide for N-glycosylation. Involved in assembling the dolichol-pyrophosphate-GlcNAc(2)-Man(5) intermediate on the cytoplasmic surface of the ER.</text>
</comment>
<evidence type="ECO:0000256" key="4">
    <source>
        <dbReference type="ARBA" id="ARBA00015841"/>
    </source>
</evidence>
<evidence type="ECO:0000256" key="8">
    <source>
        <dbReference type="ARBA" id="ARBA00022824"/>
    </source>
</evidence>
<evidence type="ECO:0000313" key="14">
    <source>
        <dbReference type="Proteomes" id="UP000193144"/>
    </source>
</evidence>
<evidence type="ECO:0000256" key="9">
    <source>
        <dbReference type="ARBA" id="ARBA00022989"/>
    </source>
</evidence>
<dbReference type="GO" id="GO:0004578">
    <property type="term" value="F:chitobiosyldiphosphodolichol beta-mannosyltransferase activity"/>
    <property type="evidence" value="ECO:0007669"/>
    <property type="project" value="UniProtKB-EC"/>
</dbReference>
<reference evidence="13 14" key="1">
    <citation type="submission" date="2016-07" db="EMBL/GenBank/DDBJ databases">
        <title>Pervasive Adenine N6-methylation of Active Genes in Fungi.</title>
        <authorList>
            <consortium name="DOE Joint Genome Institute"/>
            <person name="Mondo S.J."/>
            <person name="Dannebaum R.O."/>
            <person name="Kuo R.C."/>
            <person name="Labutti K."/>
            <person name="Haridas S."/>
            <person name="Kuo A."/>
            <person name="Salamov A."/>
            <person name="Ahrendt S.R."/>
            <person name="Lipzen A."/>
            <person name="Sullivan W."/>
            <person name="Andreopoulos W.B."/>
            <person name="Clum A."/>
            <person name="Lindquist E."/>
            <person name="Daum C."/>
            <person name="Ramamoorthy G.K."/>
            <person name="Gryganskyi A."/>
            <person name="Culley D."/>
            <person name="Magnuson J.K."/>
            <person name="James T.Y."/>
            <person name="O'Malley M.A."/>
            <person name="Stajich J.E."/>
            <person name="Spatafora J.W."/>
            <person name="Visel A."/>
            <person name="Grigoriev I.V."/>
        </authorList>
    </citation>
    <scope>NUCLEOTIDE SEQUENCE [LARGE SCALE GENOMIC DNA]</scope>
    <source>
        <strain evidence="13 14">CBS 115471</strain>
    </source>
</reference>
<evidence type="ECO:0000256" key="3">
    <source>
        <dbReference type="ARBA" id="ARBA00012611"/>
    </source>
</evidence>
<comment type="pathway">
    <text evidence="2">Protein modification; protein glycosylation.</text>
</comment>
<evidence type="ECO:0000256" key="7">
    <source>
        <dbReference type="ARBA" id="ARBA00022692"/>
    </source>
</evidence>
<dbReference type="PANTHER" id="PTHR13036:SF0">
    <property type="entry name" value="CHITOBIOSYLDIPHOSPHODOLICHOL BETA-MANNOSYLTRANSFERASE"/>
    <property type="match status" value="1"/>
</dbReference>
<evidence type="ECO:0000256" key="11">
    <source>
        <dbReference type="ARBA" id="ARBA00024899"/>
    </source>
</evidence>
<evidence type="ECO:0000313" key="13">
    <source>
        <dbReference type="EMBL" id="ORX94756.1"/>
    </source>
</evidence>
<dbReference type="EC" id="2.4.1.142" evidence="3"/>
<dbReference type="PANTHER" id="PTHR13036">
    <property type="entry name" value="BETA1,4 MANNOSYLTRANSFERASE"/>
    <property type="match status" value="1"/>
</dbReference>
<feature type="transmembrane region" description="Helical" evidence="12">
    <location>
        <begin position="15"/>
        <end position="33"/>
    </location>
</feature>
<organism evidence="13 14">
    <name type="scientific">Clohesyomyces aquaticus</name>
    <dbReference type="NCBI Taxonomy" id="1231657"/>
    <lineage>
        <taxon>Eukaryota</taxon>
        <taxon>Fungi</taxon>
        <taxon>Dikarya</taxon>
        <taxon>Ascomycota</taxon>
        <taxon>Pezizomycotina</taxon>
        <taxon>Dothideomycetes</taxon>
        <taxon>Pleosporomycetidae</taxon>
        <taxon>Pleosporales</taxon>
        <taxon>Lindgomycetaceae</taxon>
        <taxon>Clohesyomyces</taxon>
    </lineage>
</organism>
<comment type="subcellular location">
    <subcellularLocation>
        <location evidence="1">Endoplasmic reticulum membrane</location>
        <topology evidence="1">Single-pass membrane protein</topology>
    </subcellularLocation>
</comment>
<keyword evidence="7 12" id="KW-0812">Transmembrane</keyword>
<evidence type="ECO:0000256" key="1">
    <source>
        <dbReference type="ARBA" id="ARBA00004389"/>
    </source>
</evidence>
<evidence type="ECO:0000256" key="10">
    <source>
        <dbReference type="ARBA" id="ARBA00023136"/>
    </source>
</evidence>
<proteinExistence type="predicted"/>
<accession>A0A1Y1YAG3</accession>
<dbReference type="GO" id="GO:0005789">
    <property type="term" value="C:endoplasmic reticulum membrane"/>
    <property type="evidence" value="ECO:0007669"/>
    <property type="project" value="UniProtKB-SubCell"/>
</dbReference>
<keyword evidence="6" id="KW-0808">Transferase</keyword>
<dbReference type="Pfam" id="PF13692">
    <property type="entry name" value="Glyco_trans_1_4"/>
    <property type="match status" value="1"/>
</dbReference>
<gene>
    <name evidence="13" type="ORF">BCR34DRAFT_620076</name>
</gene>
<keyword evidence="9 12" id="KW-1133">Transmembrane helix</keyword>
<sequence>MHVFTNSPNPWFEPSLFLAVLVGIISIICYLTLPQPYLPLADKPVLDPMEGKKNNSSIKEKKKPGWFRRRRTIQVVVLGDIGRSPRMQYHAISLAKHGARVFLIGYKESEIHPDVLSSPRIKIVALNPAPTFLRSSSKLMFPILAPLKALWQAQDLYRALGYGTPPPRWVLVQNPPSIPTLAIAALVCWFRQTELVIDWHNFGYSILAMKLGARHPLVRISALYENVCARLASGHFTVTHAMARVLKRKYRVTAHTLHDRPAALFRPITVHERAQFLATLPDTAQYAEELSPTAKSPLRLVVSSTSWTADEDFSVLLEALSAYSAQATSKPQLPKILAIITGKGPLKEHYLSKIQELNQEKKLLNVIIRTAWLTPEDYATLLGAADLGVSLHTSSSGVDLPMKVVDMFGAGLPVVGWGNFEAWPELVKEDVNGKGFGTADELFRLFVSLFENSNGLLSVLKRGATEESEHRWDEEWDRVGGKLFKLVKREEDSSSSSSGCFDY</sequence>
<evidence type="ECO:0000256" key="6">
    <source>
        <dbReference type="ARBA" id="ARBA00022679"/>
    </source>
</evidence>
<dbReference type="AlphaFoldDB" id="A0A1Y1YAG3"/>
<name>A0A1Y1YAG3_9PLEO</name>
<protein>
    <recommendedName>
        <fullName evidence="4">Chitobiosyldiphosphodolichol beta-mannosyltransferase</fullName>
        <ecNumber evidence="3">2.4.1.142</ecNumber>
    </recommendedName>
</protein>
<dbReference type="Gene3D" id="3.40.50.2000">
    <property type="entry name" value="Glycogen Phosphorylase B"/>
    <property type="match status" value="1"/>
</dbReference>
<dbReference type="STRING" id="1231657.A0A1Y1YAG3"/>
<dbReference type="OrthoDB" id="614844at2759"/>
<keyword evidence="5" id="KW-0328">Glycosyltransferase</keyword>
<dbReference type="EMBL" id="MCFA01000300">
    <property type="protein sequence ID" value="ORX94756.1"/>
    <property type="molecule type" value="Genomic_DNA"/>
</dbReference>